<dbReference type="SUPFAM" id="SSF102114">
    <property type="entry name" value="Radical SAM enzymes"/>
    <property type="match status" value="1"/>
</dbReference>
<dbReference type="GO" id="GO:0051539">
    <property type="term" value="F:4 iron, 4 sulfur cluster binding"/>
    <property type="evidence" value="ECO:0007669"/>
    <property type="project" value="UniProtKB-UniRule"/>
</dbReference>
<evidence type="ECO:0000256" key="2">
    <source>
        <dbReference type="ARBA" id="ARBA00009777"/>
    </source>
</evidence>
<evidence type="ECO:0000256" key="7">
    <source>
        <dbReference type="ARBA" id="ARBA00023004"/>
    </source>
</evidence>
<dbReference type="InterPro" id="IPR001989">
    <property type="entry name" value="Radical_activat_CS"/>
</dbReference>
<keyword evidence="9" id="KW-0963">Cytoplasm</keyword>
<keyword evidence="8 9" id="KW-0411">Iron-sulfur</keyword>
<dbReference type="GO" id="GO:0005737">
    <property type="term" value="C:cytoplasm"/>
    <property type="evidence" value="ECO:0007669"/>
    <property type="project" value="UniProtKB-SubCell"/>
</dbReference>
<dbReference type="GO" id="GO:0043365">
    <property type="term" value="F:[formate-C-acetyltransferase]-activating enzyme activity"/>
    <property type="evidence" value="ECO:0007669"/>
    <property type="project" value="UniProtKB-UniRule"/>
</dbReference>
<evidence type="ECO:0000256" key="3">
    <source>
        <dbReference type="ARBA" id="ARBA00022485"/>
    </source>
</evidence>
<dbReference type="PROSITE" id="PS51918">
    <property type="entry name" value="RADICAL_SAM"/>
    <property type="match status" value="1"/>
</dbReference>
<evidence type="ECO:0000256" key="8">
    <source>
        <dbReference type="ARBA" id="ARBA00023014"/>
    </source>
</evidence>
<evidence type="ECO:0000313" key="13">
    <source>
        <dbReference type="Proteomes" id="UP000557872"/>
    </source>
</evidence>
<accession>A0A851GHE6</accession>
<dbReference type="PANTHER" id="PTHR30352">
    <property type="entry name" value="PYRUVATE FORMATE-LYASE-ACTIVATING ENZYME"/>
    <property type="match status" value="1"/>
</dbReference>
<evidence type="ECO:0000259" key="11">
    <source>
        <dbReference type="PROSITE" id="PS51918"/>
    </source>
</evidence>
<dbReference type="RefSeq" id="WP_178930570.1">
    <property type="nucleotide sequence ID" value="NZ_JACBAZ010000001.1"/>
</dbReference>
<dbReference type="GO" id="GO:0016829">
    <property type="term" value="F:lyase activity"/>
    <property type="evidence" value="ECO:0007669"/>
    <property type="project" value="UniProtKB-KW"/>
</dbReference>
<organism evidence="12 13">
    <name type="scientific">Oceaniferula marina</name>
    <dbReference type="NCBI Taxonomy" id="2748318"/>
    <lineage>
        <taxon>Bacteria</taxon>
        <taxon>Pseudomonadati</taxon>
        <taxon>Verrucomicrobiota</taxon>
        <taxon>Verrucomicrobiia</taxon>
        <taxon>Verrucomicrobiales</taxon>
        <taxon>Verrucomicrobiaceae</taxon>
        <taxon>Oceaniferula</taxon>
    </lineage>
</organism>
<sequence>MSINSTPLPSCGQANTLPFDGEELDDAVPLDTKRETADSGFVHSFETAGTLDGPGLRYVVFLTGCPMRCLYCHNPDTQKLKQGKFTEASQILDDLSRYKNFLIPSGGGLTVSGGEPLSQAPFVTTLFEGAKEMGLHTTLDTAGSMPMRFSKRLLDATDLVLLDIKSYQPEIYRKVTNFDLAPTLLTARMLAENKKPVWLRYVVVPGLTDGEEAVRGLAKFAARKGNIERVECLPFHKMGEFKWKELGMDYELTETQPPSADKMEKIRDIFRSCGLDAR</sequence>
<comment type="cofactor">
    <cofactor evidence="9">
        <name>[4Fe-4S] cluster</name>
        <dbReference type="ChEBI" id="CHEBI:49883"/>
    </cofactor>
    <text evidence="9">Binds 1 [4Fe-4S] cluster. The cluster is coordinated with 3 cysteines and an exchangeable S-adenosyl-L-methionine.</text>
</comment>
<comment type="similarity">
    <text evidence="2 9">Belongs to the organic radical-activating enzymes family.</text>
</comment>
<keyword evidence="4 9" id="KW-0949">S-adenosyl-L-methionine</keyword>
<comment type="function">
    <text evidence="1">Activation of pyruvate formate-lyase 1 under anaerobic conditions by generation of an organic free radical, using S-adenosylmethionine and reduced flavodoxin as cosubstrates to produce 5'-deoxy-adenosine.</text>
</comment>
<evidence type="ECO:0000256" key="6">
    <source>
        <dbReference type="ARBA" id="ARBA00023002"/>
    </source>
</evidence>
<dbReference type="PROSITE" id="PS01087">
    <property type="entry name" value="RADICAL_ACTIVATING"/>
    <property type="match status" value="1"/>
</dbReference>
<dbReference type="SFLD" id="SFLDG01066">
    <property type="entry name" value="organic_radical-activating_enz"/>
    <property type="match status" value="1"/>
</dbReference>
<dbReference type="InterPro" id="IPR007197">
    <property type="entry name" value="rSAM"/>
</dbReference>
<keyword evidence="5 9" id="KW-0479">Metal-binding</keyword>
<keyword evidence="13" id="KW-1185">Reference proteome</keyword>
<comment type="function">
    <text evidence="9">Activation of pyruvate formate-lyase under anaerobic conditions by generation of an organic free radical, using S-adenosylmethionine and reduced flavodoxin as cosubstrates to produce 5'-deoxy-adenosine.</text>
</comment>
<dbReference type="NCBIfam" id="TIGR02493">
    <property type="entry name" value="PFLA"/>
    <property type="match status" value="1"/>
</dbReference>
<evidence type="ECO:0000313" key="12">
    <source>
        <dbReference type="EMBL" id="NWK54020.1"/>
    </source>
</evidence>
<dbReference type="Pfam" id="PF04055">
    <property type="entry name" value="Radical_SAM"/>
    <property type="match status" value="1"/>
</dbReference>
<keyword evidence="12" id="KW-0670">Pyruvate</keyword>
<feature type="domain" description="Radical SAM core" evidence="11">
    <location>
        <begin position="51"/>
        <end position="276"/>
    </location>
</feature>
<dbReference type="InterPro" id="IPR013785">
    <property type="entry name" value="Aldolase_TIM"/>
</dbReference>
<feature type="region of interest" description="Disordered" evidence="10">
    <location>
        <begin position="1"/>
        <end position="24"/>
    </location>
</feature>
<dbReference type="Gene3D" id="3.20.20.70">
    <property type="entry name" value="Aldolase class I"/>
    <property type="match status" value="1"/>
</dbReference>
<reference evidence="12 13" key="1">
    <citation type="submission" date="2020-07" db="EMBL/GenBank/DDBJ databases">
        <title>Roseicoccus Jingziensis gen. nov., sp. nov., isolated from coastal seawater.</title>
        <authorList>
            <person name="Feng X."/>
        </authorList>
    </citation>
    <scope>NUCLEOTIDE SEQUENCE [LARGE SCALE GENOMIC DNA]</scope>
    <source>
        <strain evidence="12 13">N1E253</strain>
    </source>
</reference>
<keyword evidence="7 9" id="KW-0408">Iron</keyword>
<evidence type="ECO:0000256" key="5">
    <source>
        <dbReference type="ARBA" id="ARBA00022723"/>
    </source>
</evidence>
<comment type="subcellular location">
    <subcellularLocation>
        <location evidence="9">Cytoplasm</location>
    </subcellularLocation>
</comment>
<comment type="caution">
    <text evidence="12">The sequence shown here is derived from an EMBL/GenBank/DDBJ whole genome shotgun (WGS) entry which is preliminary data.</text>
</comment>
<evidence type="ECO:0000256" key="1">
    <source>
        <dbReference type="ARBA" id="ARBA00002918"/>
    </source>
</evidence>
<comment type="catalytic activity">
    <reaction evidence="9">
        <text>glycyl-[formate C-acetyltransferase] + reduced [flavodoxin] + S-adenosyl-L-methionine = glycin-2-yl radical-[formate C-acetyltransferase] + semiquinone [flavodoxin] + 5'-deoxyadenosine + L-methionine + H(+)</text>
        <dbReference type="Rhea" id="RHEA:19225"/>
        <dbReference type="Rhea" id="RHEA-COMP:10622"/>
        <dbReference type="Rhea" id="RHEA-COMP:12190"/>
        <dbReference type="Rhea" id="RHEA-COMP:12191"/>
        <dbReference type="Rhea" id="RHEA-COMP:14480"/>
        <dbReference type="ChEBI" id="CHEBI:15378"/>
        <dbReference type="ChEBI" id="CHEBI:17319"/>
        <dbReference type="ChEBI" id="CHEBI:29947"/>
        <dbReference type="ChEBI" id="CHEBI:32722"/>
        <dbReference type="ChEBI" id="CHEBI:57618"/>
        <dbReference type="ChEBI" id="CHEBI:57844"/>
        <dbReference type="ChEBI" id="CHEBI:59789"/>
        <dbReference type="ChEBI" id="CHEBI:140311"/>
        <dbReference type="EC" id="1.97.1.4"/>
    </reaction>
</comment>
<evidence type="ECO:0000256" key="9">
    <source>
        <dbReference type="RuleBase" id="RU362053"/>
    </source>
</evidence>
<dbReference type="GO" id="GO:0046872">
    <property type="term" value="F:metal ion binding"/>
    <property type="evidence" value="ECO:0007669"/>
    <property type="project" value="UniProtKB-UniRule"/>
</dbReference>
<protein>
    <recommendedName>
        <fullName evidence="9">Pyruvate formate-lyase-activating enzyme</fullName>
        <ecNumber evidence="9">1.97.1.4</ecNumber>
    </recommendedName>
</protein>
<dbReference type="PIRSF" id="PIRSF000371">
    <property type="entry name" value="PFL_act_enz"/>
    <property type="match status" value="1"/>
</dbReference>
<dbReference type="EMBL" id="JACBAZ010000001">
    <property type="protein sequence ID" value="NWK54020.1"/>
    <property type="molecule type" value="Genomic_DNA"/>
</dbReference>
<evidence type="ECO:0000256" key="4">
    <source>
        <dbReference type="ARBA" id="ARBA00022691"/>
    </source>
</evidence>
<dbReference type="SFLD" id="SFLDS00029">
    <property type="entry name" value="Radical_SAM"/>
    <property type="match status" value="1"/>
</dbReference>
<dbReference type="EC" id="1.97.1.4" evidence="9"/>
<keyword evidence="3 9" id="KW-0004">4Fe-4S</keyword>
<gene>
    <name evidence="12" type="primary">pflA</name>
    <name evidence="12" type="ORF">HW115_00230</name>
</gene>
<evidence type="ECO:0000256" key="10">
    <source>
        <dbReference type="SAM" id="MobiDB-lite"/>
    </source>
</evidence>
<dbReference type="InterPro" id="IPR058240">
    <property type="entry name" value="rSAM_sf"/>
</dbReference>
<name>A0A851GHE6_9BACT</name>
<dbReference type="AlphaFoldDB" id="A0A851GHE6"/>
<dbReference type="InterPro" id="IPR012838">
    <property type="entry name" value="PFL1_activating"/>
</dbReference>
<dbReference type="InterPro" id="IPR034457">
    <property type="entry name" value="Organic_radical-activating"/>
</dbReference>
<dbReference type="PANTHER" id="PTHR30352:SF5">
    <property type="entry name" value="PYRUVATE FORMATE-LYASE 1-ACTIVATING ENZYME"/>
    <property type="match status" value="1"/>
</dbReference>
<dbReference type="InterPro" id="IPR012839">
    <property type="entry name" value="Organic_radical_activase"/>
</dbReference>
<feature type="compositionally biased region" description="Polar residues" evidence="10">
    <location>
        <begin position="1"/>
        <end position="16"/>
    </location>
</feature>
<dbReference type="Proteomes" id="UP000557872">
    <property type="component" value="Unassembled WGS sequence"/>
</dbReference>
<proteinExistence type="inferred from homology"/>
<keyword evidence="12" id="KW-0456">Lyase</keyword>
<keyword evidence="6 9" id="KW-0560">Oxidoreductase</keyword>
<dbReference type="CDD" id="cd01335">
    <property type="entry name" value="Radical_SAM"/>
    <property type="match status" value="1"/>
</dbReference>